<dbReference type="InterPro" id="IPR058548">
    <property type="entry name" value="MlaB-like_STAS"/>
</dbReference>
<organism evidence="2 3">
    <name type="scientific">Cohnella hongkongensis</name>
    <dbReference type="NCBI Taxonomy" id="178337"/>
    <lineage>
        <taxon>Bacteria</taxon>
        <taxon>Bacillati</taxon>
        <taxon>Bacillota</taxon>
        <taxon>Bacilli</taxon>
        <taxon>Bacillales</taxon>
        <taxon>Paenibacillaceae</taxon>
        <taxon>Cohnella</taxon>
    </lineage>
</organism>
<evidence type="ECO:0000259" key="1">
    <source>
        <dbReference type="PROSITE" id="PS50801"/>
    </source>
</evidence>
<evidence type="ECO:0000313" key="3">
    <source>
        <dbReference type="Proteomes" id="UP001596028"/>
    </source>
</evidence>
<reference evidence="3" key="1">
    <citation type="journal article" date="2019" name="Int. J. Syst. Evol. Microbiol.">
        <title>The Global Catalogue of Microorganisms (GCM) 10K type strain sequencing project: providing services to taxonomists for standard genome sequencing and annotation.</title>
        <authorList>
            <consortium name="The Broad Institute Genomics Platform"/>
            <consortium name="The Broad Institute Genome Sequencing Center for Infectious Disease"/>
            <person name="Wu L."/>
            <person name="Ma J."/>
        </authorList>
    </citation>
    <scope>NUCLEOTIDE SEQUENCE [LARGE SCALE GENOMIC DNA]</scope>
    <source>
        <strain evidence="3">CCUG 49571</strain>
    </source>
</reference>
<dbReference type="CDD" id="cd07043">
    <property type="entry name" value="STAS_anti-anti-sigma_factors"/>
    <property type="match status" value="1"/>
</dbReference>
<dbReference type="SUPFAM" id="SSF52091">
    <property type="entry name" value="SpoIIaa-like"/>
    <property type="match status" value="1"/>
</dbReference>
<accession>A0ABV9FIA0</accession>
<dbReference type="Gene3D" id="3.30.750.24">
    <property type="entry name" value="STAS domain"/>
    <property type="match status" value="1"/>
</dbReference>
<dbReference type="PROSITE" id="PS50801">
    <property type="entry name" value="STAS"/>
    <property type="match status" value="1"/>
</dbReference>
<dbReference type="EMBL" id="JBHSEP010000020">
    <property type="protein sequence ID" value="MFC4600934.1"/>
    <property type="molecule type" value="Genomic_DNA"/>
</dbReference>
<dbReference type="RefSeq" id="WP_378100475.1">
    <property type="nucleotide sequence ID" value="NZ_JBHSEP010000020.1"/>
</dbReference>
<protein>
    <submittedName>
        <fullName evidence="2">STAS domain-containing protein</fullName>
    </submittedName>
</protein>
<evidence type="ECO:0000313" key="2">
    <source>
        <dbReference type="EMBL" id="MFC4600934.1"/>
    </source>
</evidence>
<dbReference type="InterPro" id="IPR002645">
    <property type="entry name" value="STAS_dom"/>
</dbReference>
<sequence>MGFEITDQDERITVTLSGAIGVQEATSIRQQLFPLIQASSAAISFHLGEVTEIDSSGLGLLLAVKKIASDCRSSVSFHDAPAWLRERLRLTGILL</sequence>
<dbReference type="Pfam" id="PF13466">
    <property type="entry name" value="STAS_2"/>
    <property type="match status" value="1"/>
</dbReference>
<dbReference type="InterPro" id="IPR036513">
    <property type="entry name" value="STAS_dom_sf"/>
</dbReference>
<keyword evidence="3" id="KW-1185">Reference proteome</keyword>
<feature type="domain" description="STAS" evidence="1">
    <location>
        <begin position="1"/>
        <end position="95"/>
    </location>
</feature>
<name>A0ABV9FIA0_9BACL</name>
<gene>
    <name evidence="2" type="ORF">ACFO3S_22000</name>
</gene>
<dbReference type="Proteomes" id="UP001596028">
    <property type="component" value="Unassembled WGS sequence"/>
</dbReference>
<proteinExistence type="predicted"/>
<comment type="caution">
    <text evidence="2">The sequence shown here is derived from an EMBL/GenBank/DDBJ whole genome shotgun (WGS) entry which is preliminary data.</text>
</comment>